<dbReference type="CDD" id="cd01106">
    <property type="entry name" value="HTH_TipAL-Mta"/>
    <property type="match status" value="1"/>
</dbReference>
<dbReference type="GO" id="GO:0003700">
    <property type="term" value="F:DNA-binding transcription factor activity"/>
    <property type="evidence" value="ECO:0007669"/>
    <property type="project" value="InterPro"/>
</dbReference>
<dbReference type="PANTHER" id="PTHR30204:SF90">
    <property type="entry name" value="HTH-TYPE TRANSCRIPTIONAL ACTIVATOR MTA"/>
    <property type="match status" value="1"/>
</dbReference>
<dbReference type="Gene3D" id="1.10.1660.10">
    <property type="match status" value="1"/>
</dbReference>
<evidence type="ECO:0000256" key="1">
    <source>
        <dbReference type="ARBA" id="ARBA00023125"/>
    </source>
</evidence>
<reference evidence="3" key="2">
    <citation type="submission" date="2013-06" db="EMBL/GenBank/DDBJ databases">
        <title>Draft genome sequence of Clostridium hylemonae (DSM 15053).</title>
        <authorList>
            <person name="Sudarsanam P."/>
            <person name="Ley R."/>
            <person name="Guruge J."/>
            <person name="Turnbaugh P.J."/>
            <person name="Mahowald M."/>
            <person name="Liep D."/>
            <person name="Gordon J."/>
        </authorList>
    </citation>
    <scope>NUCLEOTIDE SEQUENCE</scope>
    <source>
        <strain evidence="3">DSM 15053</strain>
    </source>
</reference>
<keyword evidence="4" id="KW-1185">Reference proteome</keyword>
<accession>C0C644</accession>
<gene>
    <name evidence="3" type="ORF">CLOHYLEM_07581</name>
</gene>
<dbReference type="Proteomes" id="UP000004893">
    <property type="component" value="Unassembled WGS sequence"/>
</dbReference>
<dbReference type="PROSITE" id="PS50937">
    <property type="entry name" value="HTH_MERR_2"/>
    <property type="match status" value="1"/>
</dbReference>
<proteinExistence type="predicted"/>
<feature type="domain" description="HTH merR-type" evidence="2">
    <location>
        <begin position="1"/>
        <end position="70"/>
    </location>
</feature>
<dbReference type="InterPro" id="IPR047057">
    <property type="entry name" value="MerR_fam"/>
</dbReference>
<dbReference type="PANTHER" id="PTHR30204">
    <property type="entry name" value="REDOX-CYCLING DRUG-SENSING TRANSCRIPTIONAL ACTIVATOR SOXR"/>
    <property type="match status" value="1"/>
</dbReference>
<evidence type="ECO:0000259" key="2">
    <source>
        <dbReference type="PROSITE" id="PS50937"/>
    </source>
</evidence>
<dbReference type="Pfam" id="PF13411">
    <property type="entry name" value="MerR_1"/>
    <property type="match status" value="1"/>
</dbReference>
<reference evidence="3" key="1">
    <citation type="submission" date="2009-02" db="EMBL/GenBank/DDBJ databases">
        <authorList>
            <person name="Fulton L."/>
            <person name="Clifton S."/>
            <person name="Fulton B."/>
            <person name="Xu J."/>
            <person name="Minx P."/>
            <person name="Pepin K.H."/>
            <person name="Johnson M."/>
            <person name="Bhonagiri V."/>
            <person name="Nash W.E."/>
            <person name="Mardis E.R."/>
            <person name="Wilson R.K."/>
        </authorList>
    </citation>
    <scope>NUCLEOTIDE SEQUENCE [LARGE SCALE GENOMIC DNA]</scope>
    <source>
        <strain evidence="3">DSM 15053</strain>
    </source>
</reference>
<dbReference type="SUPFAM" id="SSF46955">
    <property type="entry name" value="Putative DNA-binding domain"/>
    <property type="match status" value="1"/>
</dbReference>
<dbReference type="SMART" id="SM00422">
    <property type="entry name" value="HTH_MERR"/>
    <property type="match status" value="1"/>
</dbReference>
<evidence type="ECO:0000313" key="3">
    <source>
        <dbReference type="EMBL" id="EEG72578.1"/>
    </source>
</evidence>
<name>C0C644_9FIRM</name>
<dbReference type="STRING" id="553973.CLOHYLEM_07581"/>
<dbReference type="EMBL" id="ABYI02000041">
    <property type="protein sequence ID" value="EEG72578.1"/>
    <property type="molecule type" value="Genomic_DNA"/>
</dbReference>
<keyword evidence="1" id="KW-0238">DNA-binding</keyword>
<sequence>MRTVNEISKITSISVRTLHYYDKIGLLKPTAYTEAGYRLYDDKALETLQQILFFREFDMPLKDIKATMERPDFDREAVLNSQRAILEVKKSRLERLISSIDGILKGENEMDFEVFSRDEIKELYDTMVSNMESGQVDAVVRKYGSLEKYEEQFIEKAGSGRAQKNLQKVTEWYGGRKEALDAAKNPAGSGVMDAYQKRIDKIYRKIAAKAGTDVNTFEVKELIGEYDFVSKQLYQMKDVTELLLEMADAFKKSGPLKESMEEQYGPGAPDYIAEAVKAFYGR</sequence>
<dbReference type="HOGENOM" id="CLU_060077_0_0_9"/>
<dbReference type="eggNOG" id="COG0789">
    <property type="taxonomic scope" value="Bacteria"/>
</dbReference>
<dbReference type="InterPro" id="IPR009061">
    <property type="entry name" value="DNA-bd_dom_put_sf"/>
</dbReference>
<protein>
    <submittedName>
        <fullName evidence="3">Transcriptional regulator, MerR family</fullName>
    </submittedName>
</protein>
<dbReference type="GO" id="GO:0003677">
    <property type="term" value="F:DNA binding"/>
    <property type="evidence" value="ECO:0007669"/>
    <property type="project" value="UniProtKB-KW"/>
</dbReference>
<dbReference type="InterPro" id="IPR000551">
    <property type="entry name" value="MerR-type_HTH_dom"/>
</dbReference>
<dbReference type="AlphaFoldDB" id="C0C644"/>
<dbReference type="RefSeq" id="WP_006444927.1">
    <property type="nucleotide sequence ID" value="NZ_CP036524.1"/>
</dbReference>
<dbReference type="OrthoDB" id="9814833at2"/>
<evidence type="ECO:0000313" key="4">
    <source>
        <dbReference type="Proteomes" id="UP000004893"/>
    </source>
</evidence>
<comment type="caution">
    <text evidence="3">The sequence shown here is derived from an EMBL/GenBank/DDBJ whole genome shotgun (WGS) entry which is preliminary data.</text>
</comment>
<organism evidence="3 4">
    <name type="scientific">[Clostridium] hylemonae DSM 15053</name>
    <dbReference type="NCBI Taxonomy" id="553973"/>
    <lineage>
        <taxon>Bacteria</taxon>
        <taxon>Bacillati</taxon>
        <taxon>Bacillota</taxon>
        <taxon>Clostridia</taxon>
        <taxon>Lachnospirales</taxon>
        <taxon>Lachnospiraceae</taxon>
    </lineage>
</organism>